<name>A0A392R904_9FABA</name>
<sequence length="120" mass="13058">MIQHITASNILLERLDGGAPGSPSALLAESLSGRFKFDSNTPNEPNKQASEEKLSEEKMIESLKIEELSEEKIETLASLGQASKPIPSFDLSKDSDSTNVETESSESKQSLENYPKFPAS</sequence>
<feature type="region of interest" description="Disordered" evidence="1">
    <location>
        <begin position="79"/>
        <end position="120"/>
    </location>
</feature>
<accession>A0A392R904</accession>
<reference evidence="2 3" key="1">
    <citation type="journal article" date="2018" name="Front. Plant Sci.">
        <title>Red Clover (Trifolium pratense) and Zigzag Clover (T. medium) - A Picture of Genomic Similarities and Differences.</title>
        <authorList>
            <person name="Dluhosova J."/>
            <person name="Istvanek J."/>
            <person name="Nedelnik J."/>
            <person name="Repkova J."/>
        </authorList>
    </citation>
    <scope>NUCLEOTIDE SEQUENCE [LARGE SCALE GENOMIC DNA]</scope>
    <source>
        <strain evidence="3">cv. 10/8</strain>
        <tissue evidence="2">Leaf</tissue>
    </source>
</reference>
<feature type="compositionally biased region" description="Polar residues" evidence="1">
    <location>
        <begin position="97"/>
        <end position="112"/>
    </location>
</feature>
<feature type="region of interest" description="Disordered" evidence="1">
    <location>
        <begin position="35"/>
        <end position="57"/>
    </location>
</feature>
<feature type="compositionally biased region" description="Polar residues" evidence="1">
    <location>
        <begin position="38"/>
        <end position="48"/>
    </location>
</feature>
<dbReference type="Proteomes" id="UP000265520">
    <property type="component" value="Unassembled WGS sequence"/>
</dbReference>
<organism evidence="2 3">
    <name type="scientific">Trifolium medium</name>
    <dbReference type="NCBI Taxonomy" id="97028"/>
    <lineage>
        <taxon>Eukaryota</taxon>
        <taxon>Viridiplantae</taxon>
        <taxon>Streptophyta</taxon>
        <taxon>Embryophyta</taxon>
        <taxon>Tracheophyta</taxon>
        <taxon>Spermatophyta</taxon>
        <taxon>Magnoliopsida</taxon>
        <taxon>eudicotyledons</taxon>
        <taxon>Gunneridae</taxon>
        <taxon>Pentapetalae</taxon>
        <taxon>rosids</taxon>
        <taxon>fabids</taxon>
        <taxon>Fabales</taxon>
        <taxon>Fabaceae</taxon>
        <taxon>Papilionoideae</taxon>
        <taxon>50 kb inversion clade</taxon>
        <taxon>NPAAA clade</taxon>
        <taxon>Hologalegina</taxon>
        <taxon>IRL clade</taxon>
        <taxon>Trifolieae</taxon>
        <taxon>Trifolium</taxon>
    </lineage>
</organism>
<keyword evidence="3" id="KW-1185">Reference proteome</keyword>
<protein>
    <submittedName>
        <fullName evidence="2">Formin-like protein 13-like</fullName>
    </submittedName>
</protein>
<evidence type="ECO:0000313" key="2">
    <source>
        <dbReference type="EMBL" id="MCI32592.1"/>
    </source>
</evidence>
<proteinExistence type="predicted"/>
<dbReference type="EMBL" id="LXQA010196969">
    <property type="protein sequence ID" value="MCI32592.1"/>
    <property type="molecule type" value="Genomic_DNA"/>
</dbReference>
<dbReference type="AlphaFoldDB" id="A0A392R904"/>
<evidence type="ECO:0000256" key="1">
    <source>
        <dbReference type="SAM" id="MobiDB-lite"/>
    </source>
</evidence>
<comment type="caution">
    <text evidence="2">The sequence shown here is derived from an EMBL/GenBank/DDBJ whole genome shotgun (WGS) entry which is preliminary data.</text>
</comment>
<evidence type="ECO:0000313" key="3">
    <source>
        <dbReference type="Proteomes" id="UP000265520"/>
    </source>
</evidence>
<feature type="non-terminal residue" evidence="2">
    <location>
        <position position="120"/>
    </location>
</feature>